<sequence>MKRASGNESLDFFPLFFFFFPFFLYFARTVYLYAWCLWWREGGAFAGKAWKRPDKEVC</sequence>
<protein>
    <submittedName>
        <fullName evidence="2">Uncharacterized protein</fullName>
    </submittedName>
</protein>
<dbReference type="AlphaFoldDB" id="R7QDW2"/>
<keyword evidence="1" id="KW-0472">Membrane</keyword>
<keyword evidence="3" id="KW-1185">Reference proteome</keyword>
<dbReference type="KEGG" id="ccp:CHC_T00003744001"/>
<evidence type="ECO:0000313" key="3">
    <source>
        <dbReference type="Proteomes" id="UP000012073"/>
    </source>
</evidence>
<keyword evidence="1" id="KW-0812">Transmembrane</keyword>
<dbReference type="GeneID" id="17323172"/>
<dbReference type="EMBL" id="HG001739">
    <property type="protein sequence ID" value="CDF35636.1"/>
    <property type="molecule type" value="Genomic_DNA"/>
</dbReference>
<organism evidence="2 3">
    <name type="scientific">Chondrus crispus</name>
    <name type="common">Carrageen Irish moss</name>
    <name type="synonym">Polymorpha crispa</name>
    <dbReference type="NCBI Taxonomy" id="2769"/>
    <lineage>
        <taxon>Eukaryota</taxon>
        <taxon>Rhodophyta</taxon>
        <taxon>Florideophyceae</taxon>
        <taxon>Rhodymeniophycidae</taxon>
        <taxon>Gigartinales</taxon>
        <taxon>Gigartinaceae</taxon>
        <taxon>Chondrus</taxon>
    </lineage>
</organism>
<evidence type="ECO:0000313" key="2">
    <source>
        <dbReference type="EMBL" id="CDF35636.1"/>
    </source>
</evidence>
<name>R7QDW2_CHOCR</name>
<dbReference type="Proteomes" id="UP000012073">
    <property type="component" value="Unassembled WGS sequence"/>
</dbReference>
<feature type="transmembrane region" description="Helical" evidence="1">
    <location>
        <begin position="12"/>
        <end position="34"/>
    </location>
</feature>
<dbReference type="RefSeq" id="XP_005715455.1">
    <property type="nucleotide sequence ID" value="XM_005715398.1"/>
</dbReference>
<keyword evidence="1" id="KW-1133">Transmembrane helix</keyword>
<evidence type="ECO:0000256" key="1">
    <source>
        <dbReference type="SAM" id="Phobius"/>
    </source>
</evidence>
<gene>
    <name evidence="2" type="ORF">CHC_T00003744001</name>
</gene>
<proteinExistence type="predicted"/>
<accession>R7QDW2</accession>
<reference evidence="3" key="1">
    <citation type="journal article" date="2013" name="Proc. Natl. Acad. Sci. U.S.A.">
        <title>Genome structure and metabolic features in the red seaweed Chondrus crispus shed light on evolution of the Archaeplastida.</title>
        <authorList>
            <person name="Collen J."/>
            <person name="Porcel B."/>
            <person name="Carre W."/>
            <person name="Ball S.G."/>
            <person name="Chaparro C."/>
            <person name="Tonon T."/>
            <person name="Barbeyron T."/>
            <person name="Michel G."/>
            <person name="Noel B."/>
            <person name="Valentin K."/>
            <person name="Elias M."/>
            <person name="Artiguenave F."/>
            <person name="Arun A."/>
            <person name="Aury J.M."/>
            <person name="Barbosa-Neto J.F."/>
            <person name="Bothwell J.H."/>
            <person name="Bouget F.Y."/>
            <person name="Brillet L."/>
            <person name="Cabello-Hurtado F."/>
            <person name="Capella-Gutierrez S."/>
            <person name="Charrier B."/>
            <person name="Cladiere L."/>
            <person name="Cock J.M."/>
            <person name="Coelho S.M."/>
            <person name="Colleoni C."/>
            <person name="Czjzek M."/>
            <person name="Da Silva C."/>
            <person name="Delage L."/>
            <person name="Denoeud F."/>
            <person name="Deschamps P."/>
            <person name="Dittami S.M."/>
            <person name="Gabaldon T."/>
            <person name="Gachon C.M."/>
            <person name="Groisillier A."/>
            <person name="Herve C."/>
            <person name="Jabbari K."/>
            <person name="Katinka M."/>
            <person name="Kloareg B."/>
            <person name="Kowalczyk N."/>
            <person name="Labadie K."/>
            <person name="Leblanc C."/>
            <person name="Lopez P.J."/>
            <person name="McLachlan D.H."/>
            <person name="Meslet-Cladiere L."/>
            <person name="Moustafa A."/>
            <person name="Nehr Z."/>
            <person name="Nyvall Collen P."/>
            <person name="Panaud O."/>
            <person name="Partensky F."/>
            <person name="Poulain J."/>
            <person name="Rensing S.A."/>
            <person name="Rousvoal S."/>
            <person name="Samson G."/>
            <person name="Symeonidi A."/>
            <person name="Weissenbach J."/>
            <person name="Zambounis A."/>
            <person name="Wincker P."/>
            <person name="Boyen C."/>
        </authorList>
    </citation>
    <scope>NUCLEOTIDE SEQUENCE [LARGE SCALE GENOMIC DNA]</scope>
    <source>
        <strain evidence="3">cv. Stackhouse</strain>
    </source>
</reference>
<dbReference type="Gramene" id="CDF35636">
    <property type="protein sequence ID" value="CDF35636"/>
    <property type="gene ID" value="CHC_T00003744001"/>
</dbReference>